<reference evidence="2 3" key="2">
    <citation type="submission" date="2017-10" db="EMBL/GenBank/DDBJ databases">
        <title>Extensive intraspecific genome diversity in a model arbuscular mycorrhizal fungus.</title>
        <authorList>
            <person name="Chen E.C.H."/>
            <person name="Morin E."/>
            <person name="Baudet D."/>
            <person name="Noel J."/>
            <person name="Ndikumana S."/>
            <person name="Charron P."/>
            <person name="St-Onge C."/>
            <person name="Giorgi J."/>
            <person name="Grigoriev I.V."/>
            <person name="Roux C."/>
            <person name="Martin F.M."/>
            <person name="Corradi N."/>
        </authorList>
    </citation>
    <scope>NUCLEOTIDE SEQUENCE [LARGE SCALE GENOMIC DNA]</scope>
    <source>
        <strain evidence="2 3">C2</strain>
    </source>
</reference>
<sequence>MRSSLMIFIIIILINAVNSLSVSFEAIKEHHYADIYCIAKYDKCTTHCKGLSEPYLSPCVMVCMEFCELNAINNKKTT</sequence>
<dbReference type="Proteomes" id="UP000233469">
    <property type="component" value="Unassembled WGS sequence"/>
</dbReference>
<accession>A0A2N1NJH7</accession>
<keyword evidence="1" id="KW-0732">Signal</keyword>
<dbReference type="VEuPathDB" id="FungiDB:FUN_015025"/>
<feature type="signal peptide" evidence="1">
    <location>
        <begin position="1"/>
        <end position="19"/>
    </location>
</feature>
<dbReference type="EMBL" id="LLXL01000334">
    <property type="protein sequence ID" value="PKK73990.1"/>
    <property type="molecule type" value="Genomic_DNA"/>
</dbReference>
<dbReference type="AlphaFoldDB" id="A0A2N1NJH7"/>
<proteinExistence type="predicted"/>
<gene>
    <name evidence="2" type="ORF">RhiirC2_739673</name>
</gene>
<feature type="chain" id="PRO_5014897095" evidence="1">
    <location>
        <begin position="20"/>
        <end position="78"/>
    </location>
</feature>
<evidence type="ECO:0000256" key="1">
    <source>
        <dbReference type="SAM" id="SignalP"/>
    </source>
</evidence>
<protein>
    <submittedName>
        <fullName evidence="2">Uncharacterized protein</fullName>
    </submittedName>
</protein>
<comment type="caution">
    <text evidence="2">The sequence shown here is derived from an EMBL/GenBank/DDBJ whole genome shotgun (WGS) entry which is preliminary data.</text>
</comment>
<organism evidence="2 3">
    <name type="scientific">Rhizophagus irregularis</name>
    <dbReference type="NCBI Taxonomy" id="588596"/>
    <lineage>
        <taxon>Eukaryota</taxon>
        <taxon>Fungi</taxon>
        <taxon>Fungi incertae sedis</taxon>
        <taxon>Mucoromycota</taxon>
        <taxon>Glomeromycotina</taxon>
        <taxon>Glomeromycetes</taxon>
        <taxon>Glomerales</taxon>
        <taxon>Glomeraceae</taxon>
        <taxon>Rhizophagus</taxon>
    </lineage>
</organism>
<evidence type="ECO:0000313" key="3">
    <source>
        <dbReference type="Proteomes" id="UP000233469"/>
    </source>
</evidence>
<dbReference type="VEuPathDB" id="FungiDB:RhiirFUN_012212"/>
<name>A0A2N1NJH7_9GLOM</name>
<evidence type="ECO:0000313" key="2">
    <source>
        <dbReference type="EMBL" id="PKK73990.1"/>
    </source>
</evidence>
<reference evidence="2 3" key="1">
    <citation type="submission" date="2016-04" db="EMBL/GenBank/DDBJ databases">
        <title>Genome analyses suggest a sexual origin of heterokaryosis in a supposedly ancient asexual fungus.</title>
        <authorList>
            <person name="Ropars J."/>
            <person name="Sedzielewska K."/>
            <person name="Noel J."/>
            <person name="Charron P."/>
            <person name="Farinelli L."/>
            <person name="Marton T."/>
            <person name="Kruger M."/>
            <person name="Pelin A."/>
            <person name="Brachmann A."/>
            <person name="Corradi N."/>
        </authorList>
    </citation>
    <scope>NUCLEOTIDE SEQUENCE [LARGE SCALE GENOMIC DNA]</scope>
    <source>
        <strain evidence="2 3">C2</strain>
    </source>
</reference>